<dbReference type="EMBL" id="JAHHHV010000017">
    <property type="protein sequence ID" value="MBW4464627.1"/>
    <property type="molecule type" value="Genomic_DNA"/>
</dbReference>
<accession>A0A951U4N3</accession>
<proteinExistence type="predicted"/>
<sequence length="77" mass="8484">MKSQSSQVAVTKASLLAILLSALVGGWLCELLPWLMGAQQSVFSTGIPWLKTEADCVQTGRTWQDETCWDAEHDPTF</sequence>
<reference evidence="1" key="1">
    <citation type="submission" date="2021-05" db="EMBL/GenBank/DDBJ databases">
        <authorList>
            <person name="Pietrasiak N."/>
            <person name="Ward R."/>
            <person name="Stajich J.E."/>
            <person name="Kurbessoian T."/>
        </authorList>
    </citation>
    <scope>NUCLEOTIDE SEQUENCE</scope>
    <source>
        <strain evidence="1">GSE-TBD4-15B</strain>
    </source>
</reference>
<evidence type="ECO:0000313" key="1">
    <source>
        <dbReference type="EMBL" id="MBW4464627.1"/>
    </source>
</evidence>
<organism evidence="1 2">
    <name type="scientific">Pegethrix bostrychoides GSE-TBD4-15B</name>
    <dbReference type="NCBI Taxonomy" id="2839662"/>
    <lineage>
        <taxon>Bacteria</taxon>
        <taxon>Bacillati</taxon>
        <taxon>Cyanobacteriota</taxon>
        <taxon>Cyanophyceae</taxon>
        <taxon>Oculatellales</taxon>
        <taxon>Oculatellaceae</taxon>
        <taxon>Pegethrix</taxon>
    </lineage>
</organism>
<comment type="caution">
    <text evidence="1">The sequence shown here is derived from an EMBL/GenBank/DDBJ whole genome shotgun (WGS) entry which is preliminary data.</text>
</comment>
<evidence type="ECO:0000313" key="2">
    <source>
        <dbReference type="Proteomes" id="UP000707356"/>
    </source>
</evidence>
<protein>
    <submittedName>
        <fullName evidence="1">Uncharacterized protein</fullName>
    </submittedName>
</protein>
<dbReference type="Proteomes" id="UP000707356">
    <property type="component" value="Unassembled WGS sequence"/>
</dbReference>
<reference evidence="1" key="2">
    <citation type="journal article" date="2022" name="Microbiol. Resour. Announc.">
        <title>Metagenome Sequencing to Explore Phylogenomics of Terrestrial Cyanobacteria.</title>
        <authorList>
            <person name="Ward R.D."/>
            <person name="Stajich J.E."/>
            <person name="Johansen J.R."/>
            <person name="Huntemann M."/>
            <person name="Clum A."/>
            <person name="Foster B."/>
            <person name="Foster B."/>
            <person name="Roux S."/>
            <person name="Palaniappan K."/>
            <person name="Varghese N."/>
            <person name="Mukherjee S."/>
            <person name="Reddy T.B.K."/>
            <person name="Daum C."/>
            <person name="Copeland A."/>
            <person name="Chen I.A."/>
            <person name="Ivanova N.N."/>
            <person name="Kyrpides N.C."/>
            <person name="Shapiro N."/>
            <person name="Eloe-Fadrosh E.A."/>
            <person name="Pietrasiak N."/>
        </authorList>
    </citation>
    <scope>NUCLEOTIDE SEQUENCE</scope>
    <source>
        <strain evidence="1">GSE-TBD4-15B</strain>
    </source>
</reference>
<dbReference type="AlphaFoldDB" id="A0A951U4N3"/>
<name>A0A951U4N3_9CYAN</name>
<gene>
    <name evidence="1" type="ORF">KME07_04200</name>
</gene>